<evidence type="ECO:0000256" key="1">
    <source>
        <dbReference type="ARBA" id="ARBA00018672"/>
    </source>
</evidence>
<dbReference type="Proteomes" id="UP000823868">
    <property type="component" value="Unassembled WGS sequence"/>
</dbReference>
<keyword evidence="5" id="KW-0238">DNA-binding</keyword>
<evidence type="ECO:0000313" key="11">
    <source>
        <dbReference type="Proteomes" id="UP000823868"/>
    </source>
</evidence>
<comment type="caution">
    <text evidence="10">The sequence shown here is derived from an EMBL/GenBank/DDBJ whole genome shotgun (WGS) entry which is preliminary data.</text>
</comment>
<evidence type="ECO:0000256" key="8">
    <source>
        <dbReference type="PROSITE-ProRule" id="PRU00169"/>
    </source>
</evidence>
<reference evidence="10" key="1">
    <citation type="journal article" date="2021" name="PeerJ">
        <title>Extensive microbial diversity within the chicken gut microbiome revealed by metagenomics and culture.</title>
        <authorList>
            <person name="Gilroy R."/>
            <person name="Ravi A."/>
            <person name="Getino M."/>
            <person name="Pursley I."/>
            <person name="Horton D.L."/>
            <person name="Alikhan N.F."/>
            <person name="Baker D."/>
            <person name="Gharbi K."/>
            <person name="Hall N."/>
            <person name="Watson M."/>
            <person name="Adriaenssens E.M."/>
            <person name="Foster-Nyarko E."/>
            <person name="Jarju S."/>
            <person name="Secka A."/>
            <person name="Antonio M."/>
            <person name="Oren A."/>
            <person name="Chaudhuri R.R."/>
            <person name="La Ragione R."/>
            <person name="Hildebrand F."/>
            <person name="Pallen M.J."/>
        </authorList>
    </citation>
    <scope>NUCLEOTIDE SEQUENCE</scope>
    <source>
        <strain evidence="10">ChiBcec16_6824</strain>
    </source>
</reference>
<name>A0A9D1Y8U7_9FIRM</name>
<reference evidence="10" key="2">
    <citation type="submission" date="2021-04" db="EMBL/GenBank/DDBJ databases">
        <authorList>
            <person name="Gilroy R."/>
        </authorList>
    </citation>
    <scope>NUCLEOTIDE SEQUENCE</scope>
    <source>
        <strain evidence="10">ChiBcec16_6824</strain>
    </source>
</reference>
<comment type="function">
    <text evidence="7">May play the central regulatory role in sporulation. It may be an element of the effector pathway responsible for the activation of sporulation genes in response to nutritional stress. Spo0A may act in concert with spo0H (a sigma factor) to control the expression of some genes that are critical to the sporulation process.</text>
</comment>
<dbReference type="GO" id="GO:0000976">
    <property type="term" value="F:transcription cis-regulatory region binding"/>
    <property type="evidence" value="ECO:0007669"/>
    <property type="project" value="TreeGrafter"/>
</dbReference>
<feature type="modified residue" description="4-aspartylphosphate" evidence="8">
    <location>
        <position position="57"/>
    </location>
</feature>
<dbReference type="GO" id="GO:0032993">
    <property type="term" value="C:protein-DNA complex"/>
    <property type="evidence" value="ECO:0007669"/>
    <property type="project" value="TreeGrafter"/>
</dbReference>
<proteinExistence type="predicted"/>
<dbReference type="Gene3D" id="1.10.10.10">
    <property type="entry name" value="Winged helix-like DNA-binding domain superfamily/Winged helix DNA-binding domain"/>
    <property type="match status" value="1"/>
</dbReference>
<dbReference type="SUPFAM" id="SSF52172">
    <property type="entry name" value="CheY-like"/>
    <property type="match status" value="1"/>
</dbReference>
<dbReference type="PANTHER" id="PTHR48111:SF1">
    <property type="entry name" value="TWO-COMPONENT RESPONSE REGULATOR ORR33"/>
    <property type="match status" value="1"/>
</dbReference>
<evidence type="ECO:0000256" key="7">
    <source>
        <dbReference type="ARBA" id="ARBA00024867"/>
    </source>
</evidence>
<organism evidence="10 11">
    <name type="scientific">Candidatus Flavonifractor merdigallinarum</name>
    <dbReference type="NCBI Taxonomy" id="2838589"/>
    <lineage>
        <taxon>Bacteria</taxon>
        <taxon>Bacillati</taxon>
        <taxon>Bacillota</taxon>
        <taxon>Clostridia</taxon>
        <taxon>Eubacteriales</taxon>
        <taxon>Oscillospiraceae</taxon>
        <taxon>Flavonifractor</taxon>
    </lineage>
</organism>
<dbReference type="CDD" id="cd00156">
    <property type="entry name" value="REC"/>
    <property type="match status" value="1"/>
</dbReference>
<evidence type="ECO:0000256" key="4">
    <source>
        <dbReference type="ARBA" id="ARBA00023015"/>
    </source>
</evidence>
<dbReference type="InterPro" id="IPR036388">
    <property type="entry name" value="WH-like_DNA-bd_sf"/>
</dbReference>
<keyword evidence="6" id="KW-0804">Transcription</keyword>
<dbReference type="AlphaFoldDB" id="A0A9D1Y8U7"/>
<dbReference type="Pfam" id="PF00072">
    <property type="entry name" value="Response_reg"/>
    <property type="match status" value="1"/>
</dbReference>
<keyword evidence="3" id="KW-0902">Two-component regulatory system</keyword>
<dbReference type="GO" id="GO:0000156">
    <property type="term" value="F:phosphorelay response regulator activity"/>
    <property type="evidence" value="ECO:0007669"/>
    <property type="project" value="TreeGrafter"/>
</dbReference>
<protein>
    <recommendedName>
        <fullName evidence="1">Stage 0 sporulation protein A homolog</fullName>
    </recommendedName>
</protein>
<accession>A0A9D1Y8U7</accession>
<dbReference type="InterPro" id="IPR016032">
    <property type="entry name" value="Sig_transdc_resp-reg_C-effctor"/>
</dbReference>
<feature type="domain" description="Response regulatory" evidence="9">
    <location>
        <begin position="8"/>
        <end position="124"/>
    </location>
</feature>
<dbReference type="SUPFAM" id="SSF46894">
    <property type="entry name" value="C-terminal effector domain of the bipartite response regulators"/>
    <property type="match status" value="1"/>
</dbReference>
<dbReference type="GO" id="GO:0003700">
    <property type="term" value="F:DNA-binding transcription factor activity"/>
    <property type="evidence" value="ECO:0007669"/>
    <property type="project" value="InterPro"/>
</dbReference>
<evidence type="ECO:0000256" key="3">
    <source>
        <dbReference type="ARBA" id="ARBA00023012"/>
    </source>
</evidence>
<dbReference type="PANTHER" id="PTHR48111">
    <property type="entry name" value="REGULATOR OF RPOS"/>
    <property type="match status" value="1"/>
</dbReference>
<evidence type="ECO:0000256" key="6">
    <source>
        <dbReference type="ARBA" id="ARBA00023163"/>
    </source>
</evidence>
<dbReference type="GO" id="GO:0042173">
    <property type="term" value="P:regulation of sporulation resulting in formation of a cellular spore"/>
    <property type="evidence" value="ECO:0007669"/>
    <property type="project" value="InterPro"/>
</dbReference>
<sequence length="247" mass="27354">MGEAHVLRVVLIEDDPTARKLLRDGLSVVPVEIDEAEDGQEGLALIEERSPDLVILDLVMPRVSGLGVLLALKKNPPKLRPRILVVSRVSSLPLVDRVLDLGADFYFQKPVCLDELLETIQALFPNPSPTSPVPPLRRSLADRLLEEMGAPEHLQGRRWLALAAEALAASESGHMLLKEAYYSAMCQGGTSYAAVDKNIRDVIRRIHTVHSHLYQAIMGGTPARCPSNGDFLRHLARELRRRTGREN</sequence>
<dbReference type="Gene3D" id="3.40.50.2300">
    <property type="match status" value="1"/>
</dbReference>
<dbReference type="PROSITE" id="PS50110">
    <property type="entry name" value="RESPONSE_REGULATORY"/>
    <property type="match status" value="1"/>
</dbReference>
<evidence type="ECO:0000256" key="2">
    <source>
        <dbReference type="ARBA" id="ARBA00022553"/>
    </source>
</evidence>
<evidence type="ECO:0000256" key="5">
    <source>
        <dbReference type="ARBA" id="ARBA00023125"/>
    </source>
</evidence>
<keyword evidence="4" id="KW-0805">Transcription regulation</keyword>
<dbReference type="InterPro" id="IPR039420">
    <property type="entry name" value="WalR-like"/>
</dbReference>
<dbReference type="GO" id="GO:0005509">
    <property type="term" value="F:calcium ion binding"/>
    <property type="evidence" value="ECO:0007669"/>
    <property type="project" value="InterPro"/>
</dbReference>
<dbReference type="EMBL" id="DXDX01000079">
    <property type="protein sequence ID" value="HIY21147.1"/>
    <property type="molecule type" value="Genomic_DNA"/>
</dbReference>
<dbReference type="InterPro" id="IPR011006">
    <property type="entry name" value="CheY-like_superfamily"/>
</dbReference>
<gene>
    <name evidence="10" type="ORF">H9841_04490</name>
</gene>
<evidence type="ECO:0000259" key="9">
    <source>
        <dbReference type="PROSITE" id="PS50110"/>
    </source>
</evidence>
<dbReference type="InterPro" id="IPR001789">
    <property type="entry name" value="Sig_transdc_resp-reg_receiver"/>
</dbReference>
<dbReference type="SMART" id="SM00448">
    <property type="entry name" value="REC"/>
    <property type="match status" value="1"/>
</dbReference>
<keyword evidence="2 8" id="KW-0597">Phosphoprotein</keyword>
<evidence type="ECO:0000313" key="10">
    <source>
        <dbReference type="EMBL" id="HIY21147.1"/>
    </source>
</evidence>
<dbReference type="GO" id="GO:0005829">
    <property type="term" value="C:cytosol"/>
    <property type="evidence" value="ECO:0007669"/>
    <property type="project" value="TreeGrafter"/>
</dbReference>